<dbReference type="EMBL" id="BPLR01003557">
    <property type="protein sequence ID" value="GIX85908.1"/>
    <property type="molecule type" value="Genomic_DNA"/>
</dbReference>
<feature type="compositionally biased region" description="Basic residues" evidence="1">
    <location>
        <begin position="31"/>
        <end position="57"/>
    </location>
</feature>
<feature type="region of interest" description="Disordered" evidence="1">
    <location>
        <begin position="95"/>
        <end position="117"/>
    </location>
</feature>
<proteinExistence type="predicted"/>
<accession>A0AAV4NQ34</accession>
<feature type="region of interest" description="Disordered" evidence="1">
    <location>
        <begin position="23"/>
        <end position="65"/>
    </location>
</feature>
<gene>
    <name evidence="2" type="ORF">CEXT_801371</name>
</gene>
<sequence length="117" mass="14340">MKTRVLLNSLLFWRTFWREQSPREKNEFVQKKKVPKFKKKKEKKRKIKKKKKSKRGAGHQQPTEEVNDTFFLKKRQDVIPSQIICFNWESILSQSERRHSERTRTINRKRGVRTELK</sequence>
<dbReference type="Proteomes" id="UP001054945">
    <property type="component" value="Unassembled WGS sequence"/>
</dbReference>
<protein>
    <submittedName>
        <fullName evidence="2">Uncharacterized protein</fullName>
    </submittedName>
</protein>
<comment type="caution">
    <text evidence="2">The sequence shown here is derived from an EMBL/GenBank/DDBJ whole genome shotgun (WGS) entry which is preliminary data.</text>
</comment>
<evidence type="ECO:0000313" key="2">
    <source>
        <dbReference type="EMBL" id="GIX85908.1"/>
    </source>
</evidence>
<feature type="compositionally biased region" description="Basic and acidic residues" evidence="1">
    <location>
        <begin position="95"/>
        <end position="104"/>
    </location>
</feature>
<keyword evidence="3" id="KW-1185">Reference proteome</keyword>
<reference evidence="2 3" key="1">
    <citation type="submission" date="2021-06" db="EMBL/GenBank/DDBJ databases">
        <title>Caerostris extrusa draft genome.</title>
        <authorList>
            <person name="Kono N."/>
            <person name="Arakawa K."/>
        </authorList>
    </citation>
    <scope>NUCLEOTIDE SEQUENCE [LARGE SCALE GENOMIC DNA]</scope>
</reference>
<organism evidence="2 3">
    <name type="scientific">Caerostris extrusa</name>
    <name type="common">Bark spider</name>
    <name type="synonym">Caerostris bankana</name>
    <dbReference type="NCBI Taxonomy" id="172846"/>
    <lineage>
        <taxon>Eukaryota</taxon>
        <taxon>Metazoa</taxon>
        <taxon>Ecdysozoa</taxon>
        <taxon>Arthropoda</taxon>
        <taxon>Chelicerata</taxon>
        <taxon>Arachnida</taxon>
        <taxon>Araneae</taxon>
        <taxon>Araneomorphae</taxon>
        <taxon>Entelegynae</taxon>
        <taxon>Araneoidea</taxon>
        <taxon>Araneidae</taxon>
        <taxon>Caerostris</taxon>
    </lineage>
</organism>
<dbReference type="AlphaFoldDB" id="A0AAV4NQ34"/>
<evidence type="ECO:0000256" key="1">
    <source>
        <dbReference type="SAM" id="MobiDB-lite"/>
    </source>
</evidence>
<name>A0AAV4NQ34_CAEEX</name>
<evidence type="ECO:0000313" key="3">
    <source>
        <dbReference type="Proteomes" id="UP001054945"/>
    </source>
</evidence>